<dbReference type="Proteomes" id="UP000006427">
    <property type="component" value="Unassembled WGS sequence"/>
</dbReference>
<keyword evidence="1" id="KW-0472">Membrane</keyword>
<gene>
    <name evidence="2" type="ORF">Dpep_1436</name>
</gene>
<protein>
    <submittedName>
        <fullName evidence="2">Uncharacterized protein</fullName>
    </submittedName>
</protein>
<dbReference type="PaxDb" id="469381-Dpep_1436"/>
<name>D2Z7L5_9BACT</name>
<feature type="transmembrane region" description="Helical" evidence="1">
    <location>
        <begin position="12"/>
        <end position="31"/>
    </location>
</feature>
<evidence type="ECO:0000313" key="3">
    <source>
        <dbReference type="Proteomes" id="UP000006427"/>
    </source>
</evidence>
<keyword evidence="1" id="KW-1133">Transmembrane helix</keyword>
<keyword evidence="1" id="KW-0812">Transmembrane</keyword>
<keyword evidence="3" id="KW-1185">Reference proteome</keyword>
<evidence type="ECO:0000313" key="2">
    <source>
        <dbReference type="EMBL" id="EFC91462.1"/>
    </source>
</evidence>
<sequence>MFRFVVKRIGQLFLVLFAVSIIVFVFTSVMGKVLSSMFRTLIFDSAGPYRAMFGF</sequence>
<reference evidence="2 3" key="1">
    <citation type="journal article" date="2010" name="Stand. Genomic Sci.">
        <title>Permanent draft genome sequence of Dethiosulfovibrio peptidovorans type strain (SEBR 4207).</title>
        <authorList>
            <person name="Labutti K."/>
            <person name="Mayilraj S."/>
            <person name="Clum A."/>
            <person name="Lucas S."/>
            <person name="Glavina Del Rio T."/>
            <person name="Nolan M."/>
            <person name="Tice H."/>
            <person name="Cheng J.F."/>
            <person name="Pitluck S."/>
            <person name="Liolios K."/>
            <person name="Ivanova N."/>
            <person name="Mavromatis K."/>
            <person name="Mikhailova N."/>
            <person name="Pati A."/>
            <person name="Goodwin L."/>
            <person name="Chen A."/>
            <person name="Palaniappan K."/>
            <person name="Land M."/>
            <person name="Hauser L."/>
            <person name="Chang Y.J."/>
            <person name="Jeffries C.D."/>
            <person name="Rohde M."/>
            <person name="Spring S."/>
            <person name="Goker M."/>
            <person name="Woyke T."/>
            <person name="Bristow J."/>
            <person name="Eisen J.A."/>
            <person name="Markowitz V."/>
            <person name="Hugenholtz P."/>
            <person name="Kyrpides N.C."/>
            <person name="Klenk H.P."/>
            <person name="Lapidus A."/>
        </authorList>
    </citation>
    <scope>NUCLEOTIDE SEQUENCE [LARGE SCALE GENOMIC DNA]</scope>
    <source>
        <strain evidence="2 3">DSM 11002</strain>
    </source>
</reference>
<organism evidence="2 3">
    <name type="scientific">Dethiosulfovibrio peptidovorans DSM 11002</name>
    <dbReference type="NCBI Taxonomy" id="469381"/>
    <lineage>
        <taxon>Bacteria</taxon>
        <taxon>Thermotogati</taxon>
        <taxon>Synergistota</taxon>
        <taxon>Synergistia</taxon>
        <taxon>Synergistales</taxon>
        <taxon>Dethiosulfovibrionaceae</taxon>
        <taxon>Dethiosulfovibrio</taxon>
    </lineage>
</organism>
<dbReference type="EMBL" id="ABTR02000001">
    <property type="protein sequence ID" value="EFC91462.1"/>
    <property type="molecule type" value="Genomic_DNA"/>
</dbReference>
<comment type="caution">
    <text evidence="2">The sequence shown here is derived from an EMBL/GenBank/DDBJ whole genome shotgun (WGS) entry which is preliminary data.</text>
</comment>
<evidence type="ECO:0000256" key="1">
    <source>
        <dbReference type="SAM" id="Phobius"/>
    </source>
</evidence>
<accession>D2Z7L5</accession>
<dbReference type="AlphaFoldDB" id="D2Z7L5"/>
<proteinExistence type="predicted"/>